<feature type="domain" description="RecF/RecN/SMC N-terminal" evidence="8">
    <location>
        <begin position="3"/>
        <end position="236"/>
    </location>
</feature>
<evidence type="ECO:0000256" key="4">
    <source>
        <dbReference type="ARBA" id="ARBA00023054"/>
    </source>
</evidence>
<evidence type="ECO:0000256" key="7">
    <source>
        <dbReference type="SAM" id="MobiDB-lite"/>
    </source>
</evidence>
<keyword evidence="11" id="KW-1185">Reference proteome</keyword>
<dbReference type="InterPro" id="IPR024704">
    <property type="entry name" value="SMC"/>
</dbReference>
<dbReference type="GO" id="GO:0016887">
    <property type="term" value="F:ATP hydrolysis activity"/>
    <property type="evidence" value="ECO:0007669"/>
    <property type="project" value="InterPro"/>
</dbReference>
<protein>
    <submittedName>
        <fullName evidence="10">Chromosome segregation protein</fullName>
    </submittedName>
</protein>
<evidence type="ECO:0000259" key="8">
    <source>
        <dbReference type="Pfam" id="PF02463"/>
    </source>
</evidence>
<keyword evidence="4 6" id="KW-0175">Coiled coil</keyword>
<dbReference type="PANTHER" id="PTHR42963:SF1">
    <property type="entry name" value="DUF4476 DOMAIN-CONTAINING PROTEIN"/>
    <property type="match status" value="1"/>
</dbReference>
<gene>
    <name evidence="10" type="ORF">IW254_000865</name>
</gene>
<feature type="coiled-coil region" evidence="6">
    <location>
        <begin position="325"/>
        <end position="373"/>
    </location>
</feature>
<dbReference type="FunFam" id="3.40.50.300:FF:000984">
    <property type="entry name" value="Chromosome partition protein Smc"/>
    <property type="match status" value="1"/>
</dbReference>
<dbReference type="InterPro" id="IPR036277">
    <property type="entry name" value="SMC_hinge_sf"/>
</dbReference>
<evidence type="ECO:0000256" key="5">
    <source>
        <dbReference type="ARBA" id="ARBA00023125"/>
    </source>
</evidence>
<dbReference type="GO" id="GO:0005524">
    <property type="term" value="F:ATP binding"/>
    <property type="evidence" value="ECO:0007669"/>
    <property type="project" value="UniProtKB-KW"/>
</dbReference>
<dbReference type="Gene3D" id="3.40.50.300">
    <property type="entry name" value="P-loop containing nucleotide triphosphate hydrolases"/>
    <property type="match status" value="1"/>
</dbReference>
<evidence type="ECO:0000313" key="10">
    <source>
        <dbReference type="EMBL" id="MBG6121896.1"/>
    </source>
</evidence>
<dbReference type="PIRSF" id="PIRSF005719">
    <property type="entry name" value="SMC"/>
    <property type="match status" value="1"/>
</dbReference>
<dbReference type="SUPFAM" id="SSF52540">
    <property type="entry name" value="P-loop containing nucleoside triphosphate hydrolases"/>
    <property type="match status" value="1"/>
</dbReference>
<evidence type="ECO:0000256" key="2">
    <source>
        <dbReference type="ARBA" id="ARBA00022741"/>
    </source>
</evidence>
<dbReference type="InterPro" id="IPR003395">
    <property type="entry name" value="RecF/RecN/SMC_N"/>
</dbReference>
<name>A0A931E181_9CORY</name>
<evidence type="ECO:0000256" key="3">
    <source>
        <dbReference type="ARBA" id="ARBA00022840"/>
    </source>
</evidence>
<feature type="region of interest" description="Disordered" evidence="7">
    <location>
        <begin position="795"/>
        <end position="820"/>
    </location>
</feature>
<dbReference type="InterPro" id="IPR027417">
    <property type="entry name" value="P-loop_NTPase"/>
</dbReference>
<reference evidence="10" key="1">
    <citation type="submission" date="2020-11" db="EMBL/GenBank/DDBJ databases">
        <title>Sequencing the genomes of 1000 actinobacteria strains.</title>
        <authorList>
            <person name="Klenk H.-P."/>
        </authorList>
    </citation>
    <scope>NUCLEOTIDE SEQUENCE</scope>
    <source>
        <strain evidence="10">DSM 45632</strain>
    </source>
</reference>
<dbReference type="Pfam" id="PF06470">
    <property type="entry name" value="SMC_hinge"/>
    <property type="match status" value="1"/>
</dbReference>
<feature type="coiled-coil region" evidence="6">
    <location>
        <begin position="704"/>
        <end position="738"/>
    </location>
</feature>
<keyword evidence="3" id="KW-0067">ATP-binding</keyword>
<dbReference type="Proteomes" id="UP000658613">
    <property type="component" value="Unassembled WGS sequence"/>
</dbReference>
<dbReference type="PANTHER" id="PTHR42963">
    <property type="entry name" value="CHROMOSOME PARTITION PROTEIN MUKB"/>
    <property type="match status" value="1"/>
</dbReference>
<dbReference type="InterPro" id="IPR050308">
    <property type="entry name" value="MukB/SMC"/>
</dbReference>
<dbReference type="GO" id="GO:0051276">
    <property type="term" value="P:chromosome organization"/>
    <property type="evidence" value="ECO:0007669"/>
    <property type="project" value="InterPro"/>
</dbReference>
<sequence length="963" mass="104335">MHLTSLTLKGFKSFASATTMKFERGICAVVGPNGSGKSNVVDALAWVMGEQGAKNLRGGKMEDVIFAGAGERGKLGRAEVTLTFDNSDRRLPIEYTEVAITRRMFRDGASEYEINGAKARLMDIQELLSDSGIGREMHIIVGQGKLAEILESRPEDRRSYIEEAAGVLKHRRRKEKAQRKLSGMQADLDRLTDLTEELGKQLKPLARQAEAAQRARSVQAELRDAKLSLAGHQIVTLRHAAHAAKSEAAKQAAHAEAAERELAEAVQRQTEIELQQAELAPEAEKAQSLWFEFSSLSERVSATQRVAAERASHVGAITAYVGQDPEELEQRAREADERYRNARDAADESATHLVQVRQRAAELAEVARAAEQEHLAQVRAHADRREGIVRLIAQEDSVATALEAAKDTAEKQAVAAEELRQRAAQMASEADEIAEKLEGFSAQREPLAHDVARATAEAETAERRLEDIRGQQRERERAVFSLTARIATLEETAPVTDAAEMLGDDFRPLAGFVTAAPGMDTALAAALGPHAEGLVGKLQGVDIVAQLHEASRTVLFDLGGATGDRGAVTQWRLDSTLPAGTSWLLDHVTVVPEITEAVVRLIVDVVVADSVEHARDAVLADPRLRAVTREGVLVGEGWVAAGTGSTSTVEVAAAVARAREELDTAQAALRELDGTLEGAKLAADDARMAVAARRAALKDHDANAESWRRDHARLRRIAEDAQKEFEKSSAAAATAEKRSVELADALAEIRDRLARVGDLDSIDEGFTPDTSARDSAQEELSAARAAEMEATLAARTTQQTAESLSGKGDVLRRQARHEREARARHAKAMEKRKAQAARAVTVEKHARELSDRIATALATATTRRDELAAQLAELNTAHAAARTHVTTVREQHTRLLSAANKTAIAREHAAVRLSEAESSAADALGIAIDDLLADHTPSDDFDVDAQKKRLKRAERGLSDKMCV</sequence>
<accession>A0A931E181</accession>
<dbReference type="SUPFAM" id="SSF75553">
    <property type="entry name" value="Smc hinge domain"/>
    <property type="match status" value="1"/>
</dbReference>
<comment type="caution">
    <text evidence="10">The sequence shown here is derived from an EMBL/GenBank/DDBJ whole genome shotgun (WGS) entry which is preliminary data.</text>
</comment>
<proteinExistence type="predicted"/>
<dbReference type="GO" id="GO:0003677">
    <property type="term" value="F:DNA binding"/>
    <property type="evidence" value="ECO:0007669"/>
    <property type="project" value="UniProtKB-KW"/>
</dbReference>
<keyword evidence="2" id="KW-0547">Nucleotide-binding</keyword>
<dbReference type="GO" id="GO:0005737">
    <property type="term" value="C:cytoplasm"/>
    <property type="evidence" value="ECO:0007669"/>
    <property type="project" value="TreeGrafter"/>
</dbReference>
<organism evidence="10 11">
    <name type="scientific">Corynebacterium aquatimens</name>
    <dbReference type="NCBI Taxonomy" id="1190508"/>
    <lineage>
        <taxon>Bacteria</taxon>
        <taxon>Bacillati</taxon>
        <taxon>Actinomycetota</taxon>
        <taxon>Actinomycetes</taxon>
        <taxon>Mycobacteriales</taxon>
        <taxon>Corynebacteriaceae</taxon>
        <taxon>Corynebacterium</taxon>
    </lineage>
</organism>
<dbReference type="RefSeq" id="WP_196824373.1">
    <property type="nucleotide sequence ID" value="NZ_CP046980.1"/>
</dbReference>
<evidence type="ECO:0000313" key="11">
    <source>
        <dbReference type="Proteomes" id="UP000658613"/>
    </source>
</evidence>
<evidence type="ECO:0000259" key="9">
    <source>
        <dbReference type="Pfam" id="PF06470"/>
    </source>
</evidence>
<dbReference type="GO" id="GO:0005694">
    <property type="term" value="C:chromosome"/>
    <property type="evidence" value="ECO:0007669"/>
    <property type="project" value="InterPro"/>
</dbReference>
<feature type="compositionally biased region" description="Basic and acidic residues" evidence="7">
    <location>
        <begin position="809"/>
        <end position="820"/>
    </location>
</feature>
<feature type="domain" description="SMC hinge" evidence="9">
    <location>
        <begin position="506"/>
        <end position="616"/>
    </location>
</feature>
<dbReference type="Pfam" id="PF02463">
    <property type="entry name" value="SMC_N"/>
    <property type="match status" value="1"/>
</dbReference>
<dbReference type="AlphaFoldDB" id="A0A931E181"/>
<keyword evidence="1" id="KW-0963">Cytoplasm</keyword>
<evidence type="ECO:0000256" key="6">
    <source>
        <dbReference type="SAM" id="Coils"/>
    </source>
</evidence>
<dbReference type="EMBL" id="JADOUE010000001">
    <property type="protein sequence ID" value="MBG6121896.1"/>
    <property type="molecule type" value="Genomic_DNA"/>
</dbReference>
<feature type="coiled-coil region" evidence="6">
    <location>
        <begin position="241"/>
        <end position="280"/>
    </location>
</feature>
<dbReference type="InterPro" id="IPR010935">
    <property type="entry name" value="SMC_hinge"/>
</dbReference>
<evidence type="ECO:0000256" key="1">
    <source>
        <dbReference type="ARBA" id="ARBA00022490"/>
    </source>
</evidence>
<feature type="coiled-coil region" evidence="6">
    <location>
        <begin position="399"/>
        <end position="478"/>
    </location>
</feature>
<keyword evidence="5" id="KW-0238">DNA-binding</keyword>
<feature type="coiled-coil region" evidence="6">
    <location>
        <begin position="167"/>
        <end position="194"/>
    </location>
</feature>